<feature type="binding site" evidence="12">
    <location>
        <position position="227"/>
    </location>
    <ligand>
        <name>D-ribose 5-phosphate</name>
        <dbReference type="ChEBI" id="CHEBI:78346"/>
    </ligand>
</feature>
<keyword evidence="6 12" id="KW-0418">Kinase</keyword>
<dbReference type="GO" id="GO:0000287">
    <property type="term" value="F:magnesium ion binding"/>
    <property type="evidence" value="ECO:0007669"/>
    <property type="project" value="UniProtKB-UniRule"/>
</dbReference>
<feature type="binding site" evidence="12">
    <location>
        <position position="203"/>
    </location>
    <ligand>
        <name>D-ribose 5-phosphate</name>
        <dbReference type="ChEBI" id="CHEBI:78346"/>
    </ligand>
</feature>
<comment type="catalytic activity">
    <reaction evidence="9 12">
        <text>D-ribose 5-phosphate + ATP = 5-phospho-alpha-D-ribose 1-diphosphate + AMP + H(+)</text>
        <dbReference type="Rhea" id="RHEA:15609"/>
        <dbReference type="ChEBI" id="CHEBI:15378"/>
        <dbReference type="ChEBI" id="CHEBI:30616"/>
        <dbReference type="ChEBI" id="CHEBI:58017"/>
        <dbReference type="ChEBI" id="CHEBI:78346"/>
        <dbReference type="ChEBI" id="CHEBI:456215"/>
        <dbReference type="EC" id="2.7.6.1"/>
    </reaction>
</comment>
<dbReference type="HAMAP" id="MF_00583_B">
    <property type="entry name" value="RibP_PPkinase_B"/>
    <property type="match status" value="1"/>
</dbReference>
<comment type="function">
    <text evidence="10 12">Involved in the biosynthesis of the central metabolite phospho-alpha-D-ribosyl-1-pyrophosphate (PRPP) via the transfer of pyrophosphoryl group from ATP to 1-hydroxyl of ribose-5-phosphate (Rib-5-P).</text>
</comment>
<dbReference type="GO" id="GO:0004749">
    <property type="term" value="F:ribose phosphate diphosphokinase activity"/>
    <property type="evidence" value="ECO:0007669"/>
    <property type="project" value="UniProtKB-UniRule"/>
</dbReference>
<dbReference type="GO" id="GO:0006015">
    <property type="term" value="P:5-phosphoribose 1-diphosphate biosynthetic process"/>
    <property type="evidence" value="ECO:0007669"/>
    <property type="project" value="UniProtKB-UniRule"/>
</dbReference>
<comment type="subunit">
    <text evidence="12">Homohexamer.</text>
</comment>
<dbReference type="PATRIC" id="fig|237368.3.peg.2068"/>
<keyword evidence="5 12" id="KW-0547">Nucleotide-binding</keyword>
<dbReference type="GO" id="GO:0016301">
    <property type="term" value="F:kinase activity"/>
    <property type="evidence" value="ECO:0007669"/>
    <property type="project" value="UniProtKB-KW"/>
</dbReference>
<keyword evidence="3 12" id="KW-0479">Metal-binding</keyword>
<feature type="active site" evidence="12">
    <location>
        <position position="201"/>
    </location>
</feature>
<dbReference type="GO" id="GO:0005737">
    <property type="term" value="C:cytoplasm"/>
    <property type="evidence" value="ECO:0007669"/>
    <property type="project" value="UniProtKB-SubCell"/>
</dbReference>
<dbReference type="GO" id="GO:0006164">
    <property type="term" value="P:purine nucleotide biosynthetic process"/>
    <property type="evidence" value="ECO:0007669"/>
    <property type="project" value="TreeGrafter"/>
</dbReference>
<comment type="caution">
    <text evidence="12">Lacks conserved residue(s) required for the propagation of feature annotation.</text>
</comment>
<dbReference type="Pfam" id="PF14572">
    <property type="entry name" value="Pribosyl_synth"/>
    <property type="match status" value="1"/>
</dbReference>
<dbReference type="Gene3D" id="3.40.50.2020">
    <property type="match status" value="2"/>
</dbReference>
<evidence type="ECO:0000313" key="15">
    <source>
        <dbReference type="Proteomes" id="UP000030652"/>
    </source>
</evidence>
<evidence type="ECO:0000256" key="10">
    <source>
        <dbReference type="ARBA" id="ARBA00054914"/>
    </source>
</evidence>
<keyword evidence="7 12" id="KW-0067">ATP-binding</keyword>
<comment type="subcellular location">
    <subcellularLocation>
        <location evidence="12">Cytoplasm</location>
    </subcellularLocation>
</comment>
<dbReference type="PROSITE" id="PS00114">
    <property type="entry name" value="PRPP_SYNTHASE"/>
    <property type="match status" value="1"/>
</dbReference>
<keyword evidence="8 12" id="KW-0460">Magnesium</keyword>
<dbReference type="PANTHER" id="PTHR10210">
    <property type="entry name" value="RIBOSE-PHOSPHATE DIPHOSPHOKINASE FAMILY MEMBER"/>
    <property type="match status" value="1"/>
</dbReference>
<dbReference type="AlphaFoldDB" id="A0A0B0EK18"/>
<dbReference type="Proteomes" id="UP000030652">
    <property type="component" value="Unassembled WGS sequence"/>
</dbReference>
<dbReference type="CDD" id="cd06223">
    <property type="entry name" value="PRTases_typeI"/>
    <property type="match status" value="1"/>
</dbReference>
<dbReference type="eggNOG" id="COG0462">
    <property type="taxonomic scope" value="Bacteria"/>
</dbReference>
<evidence type="ECO:0000256" key="6">
    <source>
        <dbReference type="ARBA" id="ARBA00022777"/>
    </source>
</evidence>
<feature type="domain" description="Ribose-phosphate pyrophosphokinase N-terminal" evidence="13">
    <location>
        <begin position="13"/>
        <end position="129"/>
    </location>
</feature>
<feature type="binding site" evidence="12">
    <location>
        <position position="178"/>
    </location>
    <ligand>
        <name>Mg(2+)</name>
        <dbReference type="ChEBI" id="CHEBI:18420"/>
    </ligand>
</feature>
<comment type="cofactor">
    <cofactor evidence="12">
        <name>Mg(2+)</name>
        <dbReference type="ChEBI" id="CHEBI:18420"/>
    </cofactor>
    <text evidence="12">Binds 2 Mg(2+) ions per subunit.</text>
</comment>
<organism evidence="14 15">
    <name type="scientific">Candidatus Scalindua brodae</name>
    <dbReference type="NCBI Taxonomy" id="237368"/>
    <lineage>
        <taxon>Bacteria</taxon>
        <taxon>Pseudomonadati</taxon>
        <taxon>Planctomycetota</taxon>
        <taxon>Candidatus Brocadiia</taxon>
        <taxon>Candidatus Brocadiales</taxon>
        <taxon>Candidatus Scalinduaceae</taxon>
        <taxon>Candidatus Scalindua</taxon>
    </lineage>
</organism>
<dbReference type="NCBIfam" id="NF002320">
    <property type="entry name" value="PRK01259.1"/>
    <property type="match status" value="1"/>
</dbReference>
<dbReference type="InterPro" id="IPR005946">
    <property type="entry name" value="Rib-P_diPkinase"/>
</dbReference>
<gene>
    <name evidence="12" type="primary">prs</name>
    <name evidence="14" type="ORF">SCABRO_01903</name>
</gene>
<evidence type="ECO:0000256" key="8">
    <source>
        <dbReference type="ARBA" id="ARBA00022842"/>
    </source>
</evidence>
<accession>A0A0B0EK18</accession>
<evidence type="ECO:0000256" key="12">
    <source>
        <dbReference type="HAMAP-Rule" id="MF_00583"/>
    </source>
</evidence>
<keyword evidence="2 12" id="KW-0808">Transferase</keyword>
<name>A0A0B0EK18_9BACT</name>
<protein>
    <recommendedName>
        <fullName evidence="12">Ribose-phosphate pyrophosphokinase</fullName>
        <shortName evidence="12">RPPK</shortName>
        <ecNumber evidence="12">2.7.6.1</ecNumber>
    </recommendedName>
    <alternativeName>
        <fullName evidence="12">5-phospho-D-ribosyl alpha-1-diphosphate synthase</fullName>
    </alternativeName>
    <alternativeName>
        <fullName evidence="12">Phosphoribosyl diphosphate synthase</fullName>
    </alternativeName>
    <alternativeName>
        <fullName evidence="12">Phosphoribosyl pyrophosphate synthase</fullName>
        <shortName evidence="12">P-Rib-PP synthase</shortName>
        <shortName evidence="12">PRPP synthase</shortName>
        <shortName evidence="12">PRPPase</shortName>
    </alternativeName>
</protein>
<dbReference type="InterPro" id="IPR037515">
    <property type="entry name" value="Rib-P_diPkinase_bac"/>
</dbReference>
<keyword evidence="4 12" id="KW-0545">Nucleotide biosynthesis</keyword>
<comment type="caution">
    <text evidence="14">The sequence shown here is derived from an EMBL/GenBank/DDBJ whole genome shotgun (WGS) entry which is preliminary data.</text>
</comment>
<reference evidence="14 15" key="1">
    <citation type="submission" date="2014-10" db="EMBL/GenBank/DDBJ databases">
        <title>Draft genome of anammox bacterium scalindua brodae, obtained using differential coverage binning of sequence data from two enrichment reactors.</title>
        <authorList>
            <person name="Speth D.R."/>
            <person name="Russ L."/>
            <person name="Kartal B."/>
            <person name="Op den Camp H.J."/>
            <person name="Dutilh B.E."/>
            <person name="Jetten M.S."/>
        </authorList>
    </citation>
    <scope>NUCLEOTIDE SEQUENCE [LARGE SCALE GENOMIC DNA]</scope>
    <source>
        <strain evidence="14">RU1</strain>
    </source>
</reference>
<evidence type="ECO:0000256" key="1">
    <source>
        <dbReference type="ARBA" id="ARBA00004996"/>
    </source>
</evidence>
<keyword evidence="12" id="KW-0963">Cytoplasm</keyword>
<dbReference type="GO" id="GO:0005524">
    <property type="term" value="F:ATP binding"/>
    <property type="evidence" value="ECO:0007669"/>
    <property type="project" value="UniProtKB-KW"/>
</dbReference>
<proteinExistence type="inferred from homology"/>
<dbReference type="EMBL" id="JRYO01000135">
    <property type="protein sequence ID" value="KHE92346.1"/>
    <property type="molecule type" value="Genomic_DNA"/>
</dbReference>
<dbReference type="SUPFAM" id="SSF53271">
    <property type="entry name" value="PRTase-like"/>
    <property type="match status" value="1"/>
</dbReference>
<dbReference type="InterPro" id="IPR029057">
    <property type="entry name" value="PRTase-like"/>
</dbReference>
<dbReference type="FunFam" id="3.40.50.2020:FF:000001">
    <property type="entry name" value="Ribose-phosphate pyrophosphokinase"/>
    <property type="match status" value="1"/>
</dbReference>
<sequence>MDEKTRIDTLNNIKIFTGNSNLALVEKVCDYLSIPLGKAAVGRFPDGEIDVKVDEDVRGADIFIIQPTCSPVNDSLVELLILIDCFKRASSARITAVLPYYGYARKDRKDEGRVPITAKLVANLITKAGADRVLTMDLHAAQIQGFFDIPVDHLLAFPVIAEYYREKDLSDFVVVSPDVGGIKIARQYSNHLNMRLAVVDKRRMGPEEIEVGFVIGDVEGRNAIIIDDLIATGGSICQAARVLKEKGAKDIYVGTTHPVLCGAAIEKLSAAPIKEIAVTDTIPLSEEAKSLGDKIKVLSVSKLLGEAIKRIHTNMSISSMFTDH</sequence>
<dbReference type="InterPro" id="IPR029099">
    <property type="entry name" value="Pribosyltran_N"/>
</dbReference>
<dbReference type="InterPro" id="IPR000836">
    <property type="entry name" value="PRTase_dom"/>
</dbReference>
<evidence type="ECO:0000256" key="3">
    <source>
        <dbReference type="ARBA" id="ARBA00022723"/>
    </source>
</evidence>
<comment type="pathway">
    <text evidence="1 12">Metabolic intermediate biosynthesis; 5-phospho-alpha-D-ribose 1-diphosphate biosynthesis; 5-phospho-alpha-D-ribose 1-diphosphate from D-ribose 5-phosphate (route I): step 1/1.</text>
</comment>
<feature type="binding site" evidence="12">
    <location>
        <begin position="46"/>
        <end position="48"/>
    </location>
    <ligand>
        <name>ATP</name>
        <dbReference type="ChEBI" id="CHEBI:30616"/>
    </ligand>
</feature>
<feature type="binding site" evidence="12">
    <location>
        <position position="139"/>
    </location>
    <ligand>
        <name>Mg(2+)</name>
        <dbReference type="ChEBI" id="CHEBI:18420"/>
    </ligand>
</feature>
<dbReference type="PANTHER" id="PTHR10210:SF41">
    <property type="entry name" value="RIBOSE-PHOSPHATE PYROPHOSPHOKINASE 1, CHLOROPLASTIC"/>
    <property type="match status" value="1"/>
</dbReference>
<dbReference type="GO" id="GO:0009156">
    <property type="term" value="P:ribonucleoside monophosphate biosynthetic process"/>
    <property type="evidence" value="ECO:0007669"/>
    <property type="project" value="InterPro"/>
</dbReference>
<dbReference type="NCBIfam" id="TIGR01251">
    <property type="entry name" value="ribP_PPkin"/>
    <property type="match status" value="1"/>
</dbReference>
<evidence type="ECO:0000256" key="4">
    <source>
        <dbReference type="ARBA" id="ARBA00022727"/>
    </source>
</evidence>
<dbReference type="SMART" id="SM01400">
    <property type="entry name" value="Pribosyltran_N"/>
    <property type="match status" value="1"/>
</dbReference>
<dbReference type="EC" id="2.7.6.1" evidence="12"/>
<evidence type="ECO:0000256" key="5">
    <source>
        <dbReference type="ARBA" id="ARBA00022741"/>
    </source>
</evidence>
<dbReference type="GO" id="GO:0002189">
    <property type="term" value="C:ribose phosphate diphosphokinase complex"/>
    <property type="evidence" value="ECO:0007669"/>
    <property type="project" value="TreeGrafter"/>
</dbReference>
<evidence type="ECO:0000256" key="7">
    <source>
        <dbReference type="ARBA" id="ARBA00022840"/>
    </source>
</evidence>
<evidence type="ECO:0000256" key="9">
    <source>
        <dbReference type="ARBA" id="ARBA00049535"/>
    </source>
</evidence>
<dbReference type="UniPathway" id="UPA00087">
    <property type="reaction ID" value="UER00172"/>
</dbReference>
<evidence type="ECO:0000313" key="14">
    <source>
        <dbReference type="EMBL" id="KHE92346.1"/>
    </source>
</evidence>
<evidence type="ECO:0000259" key="13">
    <source>
        <dbReference type="Pfam" id="PF13793"/>
    </source>
</evidence>
<dbReference type="InterPro" id="IPR000842">
    <property type="entry name" value="PRib_PP_synth_CS"/>
</dbReference>
<evidence type="ECO:0000256" key="2">
    <source>
        <dbReference type="ARBA" id="ARBA00022679"/>
    </source>
</evidence>
<evidence type="ECO:0000256" key="11">
    <source>
        <dbReference type="ARBA" id="ARBA00061444"/>
    </source>
</evidence>
<comment type="similarity">
    <text evidence="11 12">Belongs to the ribose-phosphate pyrophosphokinase family. Class I subfamily.</text>
</comment>
<dbReference type="Pfam" id="PF13793">
    <property type="entry name" value="Pribosyltran_N"/>
    <property type="match status" value="1"/>
</dbReference>